<dbReference type="Proteomes" id="UP000078397">
    <property type="component" value="Unassembled WGS sequence"/>
</dbReference>
<feature type="compositionally biased region" description="Low complexity" evidence="1">
    <location>
        <begin position="128"/>
        <end position="137"/>
    </location>
</feature>
<keyword evidence="4" id="KW-1185">Reference proteome</keyword>
<dbReference type="OrthoDB" id="3219396at2759"/>
<proteinExistence type="predicted"/>
<dbReference type="AlphaFoldDB" id="A0A179FHM7"/>
<dbReference type="Pfam" id="PF00646">
    <property type="entry name" value="F-box"/>
    <property type="match status" value="1"/>
</dbReference>
<evidence type="ECO:0000313" key="3">
    <source>
        <dbReference type="EMBL" id="OAQ65044.1"/>
    </source>
</evidence>
<feature type="region of interest" description="Disordered" evidence="1">
    <location>
        <begin position="109"/>
        <end position="139"/>
    </location>
</feature>
<organism evidence="3 4">
    <name type="scientific">Pochonia chlamydosporia 170</name>
    <dbReference type="NCBI Taxonomy" id="1380566"/>
    <lineage>
        <taxon>Eukaryota</taxon>
        <taxon>Fungi</taxon>
        <taxon>Dikarya</taxon>
        <taxon>Ascomycota</taxon>
        <taxon>Pezizomycotina</taxon>
        <taxon>Sordariomycetes</taxon>
        <taxon>Hypocreomycetidae</taxon>
        <taxon>Hypocreales</taxon>
        <taxon>Clavicipitaceae</taxon>
        <taxon>Pochonia</taxon>
    </lineage>
</organism>
<evidence type="ECO:0000259" key="2">
    <source>
        <dbReference type="PROSITE" id="PS50181"/>
    </source>
</evidence>
<feature type="domain" description="F-box" evidence="2">
    <location>
        <begin position="167"/>
        <end position="212"/>
    </location>
</feature>
<reference evidence="3 4" key="1">
    <citation type="journal article" date="2016" name="PLoS Pathog.">
        <title>Biosynthesis of antibiotic leucinostatins in bio-control fungus Purpureocillium lilacinum and their inhibition on phytophthora revealed by genome mining.</title>
        <authorList>
            <person name="Wang G."/>
            <person name="Liu Z."/>
            <person name="Lin R."/>
            <person name="Li E."/>
            <person name="Mao Z."/>
            <person name="Ling J."/>
            <person name="Yang Y."/>
            <person name="Yin W.B."/>
            <person name="Xie B."/>
        </authorList>
    </citation>
    <scope>NUCLEOTIDE SEQUENCE [LARGE SCALE GENOMIC DNA]</scope>
    <source>
        <strain evidence="3">170</strain>
    </source>
</reference>
<protein>
    <submittedName>
        <fullName evidence="3">F-box domain, cyclin-like protein</fullName>
    </submittedName>
</protein>
<dbReference type="STRING" id="1380566.A0A179FHM7"/>
<dbReference type="SUPFAM" id="SSF81383">
    <property type="entry name" value="F-box domain"/>
    <property type="match status" value="1"/>
</dbReference>
<feature type="region of interest" description="Disordered" evidence="1">
    <location>
        <begin position="38"/>
        <end position="62"/>
    </location>
</feature>
<dbReference type="RefSeq" id="XP_018142358.1">
    <property type="nucleotide sequence ID" value="XM_018285286.1"/>
</dbReference>
<dbReference type="PROSITE" id="PS50181">
    <property type="entry name" value="FBOX"/>
    <property type="match status" value="1"/>
</dbReference>
<sequence length="663" mass="75144">MKPPYLAREVYHFDYFSGQFSGLLSSDFEQYGTNAPPVQVLEDSPPAAGHTRSPVGASSSPVQVLTDLLPTTSYTKSPAGKSRSRWLQLAIAKFFDKFLENMGARKQRKEKDYCHSKGSDAKAREVSTESTESTESTPAASSDVCLMNIPAAGSEASFVTAPAASPGVSIMAMPNELLLQVMGHLSAPSLYCLRQTSGRFMDLFDLKDFKGFHQEVGISSIHKMFNMKLLCAADKNMIANSLHHEMYCAPCLAAEECGTLADRLETLRSLRYCHGCKRLHAAALFPPEDNHDTKQVGVCIGRVGHVTLCNHNSCSPTTWRDIEHYVPPGRYPHLFGHSDACTDRAHQPDWKYNERIGSVGSPFPRLYGRRTWQRPILIFNPVFQVAYGWDLPLLEVGQRYRYRPSLDSIHKKLRSLLEAGALHNHRLCPHVSPDNEIRKFVRSGICDCFRRGVGNTIYNCFEDCECKRQVVLECRLCGSIYMWLSNWNRIIFSRRHLWHIQRPTSPGWLSLLDKEWQQMHFTEDNRHVLWCDVPHCRTNRRGRWEALVKEESEREYLESNGDNSQDFWDYKEAMIASESGSFQNWRNINNVRERQEALTSVPIVLVIPIKTIISGVVNGTQLGFTALGKAYTSAVPDDRKVDTQAVSDEINTDLQNCYEAYLS</sequence>
<dbReference type="CDD" id="cd09917">
    <property type="entry name" value="F-box_SF"/>
    <property type="match status" value="1"/>
</dbReference>
<dbReference type="InterPro" id="IPR001810">
    <property type="entry name" value="F-box_dom"/>
</dbReference>
<comment type="caution">
    <text evidence="3">The sequence shown here is derived from an EMBL/GenBank/DDBJ whole genome shotgun (WGS) entry which is preliminary data.</text>
</comment>
<name>A0A179FHM7_METCM</name>
<dbReference type="KEGG" id="pchm:VFPPC_06219"/>
<evidence type="ECO:0000313" key="4">
    <source>
        <dbReference type="Proteomes" id="UP000078397"/>
    </source>
</evidence>
<feature type="compositionally biased region" description="Basic and acidic residues" evidence="1">
    <location>
        <begin position="109"/>
        <end position="127"/>
    </location>
</feature>
<dbReference type="EMBL" id="LSBJ02000005">
    <property type="protein sequence ID" value="OAQ65044.1"/>
    <property type="molecule type" value="Genomic_DNA"/>
</dbReference>
<accession>A0A179FHM7</accession>
<dbReference type="InterPro" id="IPR036047">
    <property type="entry name" value="F-box-like_dom_sf"/>
</dbReference>
<gene>
    <name evidence="3" type="ORF">VFPPC_06219</name>
</gene>
<evidence type="ECO:0000256" key="1">
    <source>
        <dbReference type="SAM" id="MobiDB-lite"/>
    </source>
</evidence>
<dbReference type="GeneID" id="28849280"/>